<evidence type="ECO:0000313" key="15">
    <source>
        <dbReference type="Proteomes" id="UP000191946"/>
    </source>
</evidence>
<reference evidence="4 14" key="1">
    <citation type="submission" date="2015-07" db="EMBL/GenBank/DDBJ databases">
        <title>Foodborne Vibrio parahaemolyticus Isolates.</title>
        <authorList>
            <person name="Ronholm J."/>
            <person name="Petronella N."/>
            <person name="Kenwell R."/>
            <person name="Banerjee S."/>
        </authorList>
    </citation>
    <scope>NUCLEOTIDE SEQUENCE [LARGE SCALE GENOMIC DNA]</scope>
    <source>
        <strain evidence="4 14">HS-06-05</strain>
    </source>
</reference>
<evidence type="ECO:0000313" key="16">
    <source>
        <dbReference type="Proteomes" id="UP000321504"/>
    </source>
</evidence>
<evidence type="ECO:0000313" key="10">
    <source>
        <dbReference type="EMBL" id="QHH08889.1"/>
    </source>
</evidence>
<dbReference type="Gene3D" id="2.40.70.10">
    <property type="entry name" value="Acid Proteases"/>
    <property type="match status" value="1"/>
</dbReference>
<dbReference type="EMBL" id="JACVHL010000014">
    <property type="protein sequence ID" value="MCC3806326.1"/>
    <property type="molecule type" value="Genomic_DNA"/>
</dbReference>
<reference evidence="18 19" key="7">
    <citation type="submission" date="2020-04" db="EMBL/GenBank/DDBJ databases">
        <title>Whole-genome sequencing of Vibrio spp. from China reveals different genetic environments of blaCTX-M-14 among diverse lineages.</title>
        <authorList>
            <person name="Zheng Z."/>
            <person name="Ye L."/>
            <person name="Chen S."/>
        </authorList>
    </citation>
    <scope>NUCLEOTIDE SEQUENCE [LARGE SCALE GENOMIC DNA]</scope>
    <source>
        <strain evidence="8 18">Vb0551</strain>
        <strain evidence="7 19">Vb0574</strain>
    </source>
</reference>
<reference evidence="6" key="11">
    <citation type="submission" date="2023-06" db="EMBL/GenBank/DDBJ databases">
        <title>Genomic Diversity of Vibrio spp. and Metagenomic Analysis of Pathogens in Florida Gulf Coastal Waters Following Hurricane Ian.</title>
        <authorList>
            <person name="Brumfield K.D."/>
        </authorList>
    </citation>
    <scope>NUCLEOTIDE SEQUENCE</scope>
    <source>
        <strain evidence="6">WBS2B-138</strain>
    </source>
</reference>
<proteinExistence type="predicted"/>
<evidence type="ECO:0000313" key="8">
    <source>
        <dbReference type="EMBL" id="NMU86492.1"/>
    </source>
</evidence>
<dbReference type="EMBL" id="JABCLB010002390">
    <property type="protein sequence ID" value="NMU86492.1"/>
    <property type="molecule type" value="Genomic_DNA"/>
</dbReference>
<dbReference type="Proteomes" id="UP000518904">
    <property type="component" value="Unassembled WGS sequence"/>
</dbReference>
<evidence type="ECO:0000313" key="5">
    <source>
        <dbReference type="EMBL" id="MCC3806326.1"/>
    </source>
</evidence>
<reference evidence="3" key="6">
    <citation type="submission" date="2019-12" db="EMBL/GenBank/DDBJ databases">
        <authorList>
            <consortium name="NCBI Pathogen Detection Project"/>
        </authorList>
    </citation>
    <scope>NUCLEOTIDE SEQUENCE</scope>
    <source>
        <strain evidence="3">1930</strain>
    </source>
</reference>
<dbReference type="RefSeq" id="WP_005457212.1">
    <property type="nucleotide sequence ID" value="NZ_CABMHD010000004.1"/>
</dbReference>
<dbReference type="EMBL" id="LHQV01000006">
    <property type="protein sequence ID" value="OQK02389.1"/>
    <property type="molecule type" value="Genomic_DNA"/>
</dbReference>
<reference evidence="11 16" key="5">
    <citation type="submission" date="2019-08" db="EMBL/GenBank/DDBJ databases">
        <title>Emerging of two pre-pandemic pathogenic O4:KUT lineages of Vibrio parahaemolyticus in coastal eastern China.</title>
        <authorList>
            <person name="Yu H."/>
        </authorList>
    </citation>
    <scope>NUCLEOTIDE SEQUENCE [LARGE SCALE GENOMIC DNA]</scope>
    <source>
        <strain evidence="11 16">HZ17-383</strain>
    </source>
</reference>
<evidence type="ECO:0000313" key="9">
    <source>
        <dbReference type="EMBL" id="OQK02389.1"/>
    </source>
</evidence>
<dbReference type="EMBL" id="CP097355">
    <property type="protein sequence ID" value="UYV27372.1"/>
    <property type="molecule type" value="Genomic_DNA"/>
</dbReference>
<dbReference type="PANTHER" id="PTHR38037:SF2">
    <property type="entry name" value="ATP-DEPENDENT ZINC PROTEASE DOMAIN-CONTAINING PROTEIN-RELATED"/>
    <property type="match status" value="1"/>
</dbReference>
<evidence type="ECO:0000313" key="14">
    <source>
        <dbReference type="Proteomes" id="UP000037697"/>
    </source>
</evidence>
<dbReference type="InterPro" id="IPR008503">
    <property type="entry name" value="Asp_endopeptidase"/>
</dbReference>
<reference evidence="3" key="3">
    <citation type="journal article" date="2018" name="Genome Biol.">
        <title>SKESA: strategic k-mer extension for scrupulous assemblies.</title>
        <authorList>
            <person name="Souvorov A."/>
            <person name="Agarwala R."/>
            <person name="Lipman D.J."/>
        </authorList>
    </citation>
    <scope>NUCLEOTIDE SEQUENCE</scope>
    <source>
        <strain evidence="3">1930</strain>
    </source>
</reference>
<evidence type="ECO:0000313" key="7">
    <source>
        <dbReference type="EMBL" id="NMU28026.1"/>
    </source>
</evidence>
<dbReference type="Proteomes" id="UP000555836">
    <property type="component" value="Unassembled WGS sequence"/>
</dbReference>
<dbReference type="SUPFAM" id="SSF50630">
    <property type="entry name" value="Acid proteases"/>
    <property type="match status" value="1"/>
</dbReference>
<sequence>MLIRLTPVVAIALLSGCTLTKGEQYHQETLAAIQASEANFNNRITNLELQISNQSDYIDSLEDQVDKLQGDLSTFREEAMAEVKKPKEPIIVQAPAPIEPTPTHDIVLGSIEKVTIDSIKQTFDARVDTGAATSSLNAVDIEEFERNGKNWVRFHLADATKSEEEKNTWIEAPVLRYVKIRQVTSEELERRAVVELWVRVGKIHEKAQFTLADRSHMNHPVLLGREFMRDIALVDVSRTYIQTDEDKK</sequence>
<dbReference type="EMBL" id="CP034298">
    <property type="protein sequence ID" value="QHH08889.1"/>
    <property type="molecule type" value="Genomic_DNA"/>
</dbReference>
<keyword evidence="5" id="KW-0378">Hydrolase</keyword>
<keyword evidence="15" id="KW-1185">Reference proteome</keyword>
<name>A0A072JXV3_VIBPH</name>
<dbReference type="EMBL" id="JABCLD010001917">
    <property type="protein sequence ID" value="NMU28026.1"/>
    <property type="molecule type" value="Genomic_DNA"/>
</dbReference>
<dbReference type="EMBL" id="LIRS01000018">
    <property type="protein sequence ID" value="KOY42020.1"/>
    <property type="molecule type" value="Genomic_DNA"/>
</dbReference>
<evidence type="ECO:0000313" key="13">
    <source>
        <dbReference type="EMBL" id="WAT91199.1"/>
    </source>
</evidence>
<dbReference type="OMA" id="KGEQYHQ"/>
<dbReference type="PANTHER" id="PTHR38037">
    <property type="entry name" value="ZN_PROTEASE DOMAIN-CONTAINING PROTEIN"/>
    <property type="match status" value="1"/>
</dbReference>
<protein>
    <submittedName>
        <fullName evidence="3">ATP-dependent Zn protease</fullName>
    </submittedName>
    <submittedName>
        <fullName evidence="5">ATP-dependent zinc protease</fullName>
    </submittedName>
</protein>
<dbReference type="EMBL" id="CP114194">
    <property type="protein sequence ID" value="WAT91199.1"/>
    <property type="molecule type" value="Genomic_DNA"/>
</dbReference>
<dbReference type="Proteomes" id="UP000321504">
    <property type="component" value="Unassembled WGS sequence"/>
</dbReference>
<reference evidence="9 15" key="2">
    <citation type="submission" date="2015-08" db="EMBL/GenBank/DDBJ databases">
        <title>Draft Genome Sequences of Vibrio parahaemolyticus Strains.</title>
        <authorList>
            <person name="Gonzalez-Escalona N."/>
            <person name="DePaola A."/>
        </authorList>
    </citation>
    <scope>NUCLEOTIDE SEQUENCE [LARGE SCALE GENOMIC DNA]</scope>
    <source>
        <strain evidence="9 15">CFSAN001621</strain>
    </source>
</reference>
<feature type="domain" description="Retropepsin-like aspartic endopeptidase" evidence="2">
    <location>
        <begin position="107"/>
        <end position="244"/>
    </location>
</feature>
<dbReference type="PROSITE" id="PS51257">
    <property type="entry name" value="PROKAR_LIPOPROTEIN"/>
    <property type="match status" value="1"/>
</dbReference>
<evidence type="ECO:0000313" key="12">
    <source>
        <dbReference type="EMBL" id="UYV27372.1"/>
    </source>
</evidence>
<keyword evidence="5" id="KW-0645">Protease</keyword>
<accession>A0A072JXV3</accession>
<evidence type="ECO:0000313" key="19">
    <source>
        <dbReference type="Proteomes" id="UP000555836"/>
    </source>
</evidence>
<dbReference type="GeneID" id="1188546"/>
<dbReference type="AlphaFoldDB" id="A0A072JXV3"/>
<reference evidence="5" key="8">
    <citation type="submission" date="2020-09" db="EMBL/GenBank/DDBJ databases">
        <title>Genome sequence of Vibrio parahaemolyticus isolates.</title>
        <authorList>
            <person name="Hammerl J.A."/>
            <person name="Strauch E."/>
        </authorList>
    </citation>
    <scope>NUCLEOTIDE SEQUENCE</scope>
    <source>
        <strain evidence="5">17-VB00146</strain>
    </source>
</reference>
<reference evidence="12" key="9">
    <citation type="submission" date="2022-05" db="EMBL/GenBank/DDBJ databases">
        <title>Megaplasmid of Vibrio parahaemolyticus.</title>
        <authorList>
            <person name="Strauch E."/>
            <person name="Borowiak M."/>
        </authorList>
    </citation>
    <scope>NUCLEOTIDE SEQUENCE</scope>
    <source>
        <strain evidence="12">16-VB00198</strain>
    </source>
</reference>
<dbReference type="InterPro" id="IPR021109">
    <property type="entry name" value="Peptidase_aspartic_dom_sf"/>
</dbReference>
<dbReference type="EMBL" id="JAUHGG010000008">
    <property type="protein sequence ID" value="MDS1823058.1"/>
    <property type="molecule type" value="Genomic_DNA"/>
</dbReference>
<keyword evidence="1" id="KW-0175">Coiled coil</keyword>
<reference evidence="13" key="10">
    <citation type="submission" date="2022-12" db="EMBL/GenBank/DDBJ databases">
        <title>Vibrio parahaemolyticus become highly virulent by producing novel Tc toxins.</title>
        <authorList>
            <person name="Yang F."/>
            <person name="You Y."/>
            <person name="Lai Q."/>
            <person name="Xu L."/>
            <person name="Li F."/>
        </authorList>
    </citation>
    <scope>NUCLEOTIDE SEQUENCE</scope>
    <source>
        <strain evidence="13">Vp-HL-202005</strain>
    </source>
</reference>
<dbReference type="EMBL" id="DACQKT010000012">
    <property type="protein sequence ID" value="HAS6679205.1"/>
    <property type="molecule type" value="Genomic_DNA"/>
</dbReference>
<evidence type="ECO:0000313" key="18">
    <source>
        <dbReference type="Proteomes" id="UP000518904"/>
    </source>
</evidence>
<gene>
    <name evidence="4" type="ORF">ACX05_03005</name>
    <name evidence="9" type="ORF">AKG60_03865</name>
    <name evidence="10" type="ORF">EHC69_05740</name>
    <name evidence="11" type="ORF">FVP01_12080</name>
    <name evidence="8" type="ORF">HKB16_26945</name>
    <name evidence="7" type="ORF">HKB21_20670</name>
    <name evidence="3" type="ORF">I7278_20625</name>
    <name evidence="5" type="ORF">IB292_14845</name>
    <name evidence="12" type="ORF">M5598_05260</name>
    <name evidence="13" type="ORF">O1Q84_05120</name>
    <name evidence="6" type="ORF">QX249_20665</name>
</gene>
<dbReference type="Proteomes" id="UP000191946">
    <property type="component" value="Unassembled WGS sequence"/>
</dbReference>
<dbReference type="EMBL" id="VRMQ01000002">
    <property type="protein sequence ID" value="TXN16689.1"/>
    <property type="molecule type" value="Genomic_DNA"/>
</dbReference>
<dbReference type="Proteomes" id="UP000856022">
    <property type="component" value="Unassembled WGS sequence"/>
</dbReference>
<dbReference type="Proteomes" id="UP001163036">
    <property type="component" value="Chromosome 1"/>
</dbReference>
<feature type="coiled-coil region" evidence="1">
    <location>
        <begin position="44"/>
        <end position="78"/>
    </location>
</feature>
<evidence type="ECO:0000259" key="2">
    <source>
        <dbReference type="Pfam" id="PF05618"/>
    </source>
</evidence>
<reference evidence="10 17" key="4">
    <citation type="submission" date="2018-12" db="EMBL/GenBank/DDBJ databases">
        <title>Genomic insights into the evolutionary origins and pathogenicity of five Vibrio parahaemolyticus strains isolated from the shrimp with acute hepatopancreatic necrosis disease (AHPND).</title>
        <authorList>
            <person name="Yang Q."/>
            <person name="Dong X."/>
            <person name="Xie G."/>
            <person name="Fu S."/>
            <person name="Zou P."/>
            <person name="Sun J."/>
            <person name="Wang Y."/>
            <person name="Huang J."/>
        </authorList>
    </citation>
    <scope>NUCLEOTIDE SEQUENCE [LARGE SCALE GENOMIC DNA]</scope>
    <source>
        <strain evidence="10 17">20160303005-1</strain>
    </source>
</reference>
<evidence type="ECO:0000313" key="20">
    <source>
        <dbReference type="Proteomes" id="UP000726777"/>
    </source>
</evidence>
<evidence type="ECO:0000313" key="11">
    <source>
        <dbReference type="EMBL" id="TXN16689.1"/>
    </source>
</evidence>
<dbReference type="Pfam" id="PF05618">
    <property type="entry name" value="Zn_protease"/>
    <property type="match status" value="1"/>
</dbReference>
<dbReference type="Proteomes" id="UP001253193">
    <property type="component" value="Unassembled WGS sequence"/>
</dbReference>
<evidence type="ECO:0000256" key="1">
    <source>
        <dbReference type="SAM" id="Coils"/>
    </source>
</evidence>
<dbReference type="GO" id="GO:0006508">
    <property type="term" value="P:proteolysis"/>
    <property type="evidence" value="ECO:0007669"/>
    <property type="project" value="UniProtKB-KW"/>
</dbReference>
<dbReference type="Proteomes" id="UP000464718">
    <property type="component" value="Chromosome i"/>
</dbReference>
<evidence type="ECO:0000313" key="17">
    <source>
        <dbReference type="Proteomes" id="UP000464718"/>
    </source>
</evidence>
<evidence type="ECO:0000313" key="3">
    <source>
        <dbReference type="EMBL" id="HAS6679205.1"/>
    </source>
</evidence>
<dbReference type="Proteomes" id="UP000726777">
    <property type="component" value="Unassembled WGS sequence"/>
</dbReference>
<organism evidence="5 20">
    <name type="scientific">Vibrio parahaemolyticus</name>
    <dbReference type="NCBI Taxonomy" id="670"/>
    <lineage>
        <taxon>Bacteria</taxon>
        <taxon>Pseudomonadati</taxon>
        <taxon>Pseudomonadota</taxon>
        <taxon>Gammaproteobacteria</taxon>
        <taxon>Vibrionales</taxon>
        <taxon>Vibrionaceae</taxon>
        <taxon>Vibrio</taxon>
    </lineage>
</organism>
<evidence type="ECO:0000313" key="4">
    <source>
        <dbReference type="EMBL" id="KOY42020.1"/>
    </source>
</evidence>
<dbReference type="Proteomes" id="UP000037697">
    <property type="component" value="Unassembled WGS sequence"/>
</dbReference>
<dbReference type="Proteomes" id="UP001156560">
    <property type="component" value="Chromosome 1"/>
</dbReference>
<evidence type="ECO:0000313" key="6">
    <source>
        <dbReference type="EMBL" id="MDS1823058.1"/>
    </source>
</evidence>
<dbReference type="GO" id="GO:0008233">
    <property type="term" value="F:peptidase activity"/>
    <property type="evidence" value="ECO:0007669"/>
    <property type="project" value="UniProtKB-KW"/>
</dbReference>
<dbReference type="OrthoDB" id="8546610at2"/>